<evidence type="ECO:0000313" key="2">
    <source>
        <dbReference type="Proteomes" id="UP001652680"/>
    </source>
</evidence>
<gene>
    <name evidence="3" type="primary">LOC108040094</name>
    <name evidence="1" type="synonym">108040094</name>
</gene>
<reference evidence="2" key="1">
    <citation type="journal article" date="2021" name="Elife">
        <title>Highly contiguous assemblies of 101 drosophilid genomes.</title>
        <authorList>
            <person name="Kim B.Y."/>
            <person name="Wang J.R."/>
            <person name="Miller D.E."/>
            <person name="Barmina O."/>
            <person name="Delaney E."/>
            <person name="Thompson A."/>
            <person name="Comeault A.A."/>
            <person name="Peede D."/>
            <person name="D'Agostino E.R."/>
            <person name="Pelaez J."/>
            <person name="Aguilar J.M."/>
            <person name="Haji D."/>
            <person name="Matsunaga T."/>
            <person name="Armstrong E.E."/>
            <person name="Zych M."/>
            <person name="Ogawa Y."/>
            <person name="Stamenkovic-Radak M."/>
            <person name="Jelic M."/>
            <person name="Veselinovic M.S."/>
            <person name="Tanaskovic M."/>
            <person name="Eric P."/>
            <person name="Gao J.J."/>
            <person name="Katoh T.K."/>
            <person name="Toda M.J."/>
            <person name="Watabe H."/>
            <person name="Watada M."/>
            <person name="Davis J.S."/>
            <person name="Moyle L.C."/>
            <person name="Manoli G."/>
            <person name="Bertolini E."/>
            <person name="Kostal V."/>
            <person name="Hawley R.S."/>
            <person name="Takahashi A."/>
            <person name="Jones C.D."/>
            <person name="Price D.K."/>
            <person name="Whiteman N."/>
            <person name="Kopp A."/>
            <person name="Matute D.R."/>
            <person name="Petrov D.A."/>
        </authorList>
    </citation>
    <scope>NUCLEOTIDE SEQUENCE [LARGE SCALE GENOMIC DNA]</scope>
</reference>
<reference evidence="1" key="3">
    <citation type="submission" date="2025-05" db="UniProtKB">
        <authorList>
            <consortium name="EnsemblMetazoa"/>
        </authorList>
    </citation>
    <scope>IDENTIFICATION</scope>
</reference>
<accession>A0A6P4E8G6</accession>
<reference evidence="3" key="2">
    <citation type="submission" date="2025-04" db="UniProtKB">
        <authorList>
            <consortium name="RefSeq"/>
        </authorList>
    </citation>
    <scope>IDENTIFICATION</scope>
</reference>
<dbReference type="EnsemblMetazoa" id="XM_017117335.2">
    <property type="protein sequence ID" value="XP_016972824.1"/>
    <property type="gene ID" value="LOC108040094"/>
</dbReference>
<dbReference type="RefSeq" id="XP_016972824.1">
    <property type="nucleotide sequence ID" value="XM_017117335.1"/>
</dbReference>
<protein>
    <submittedName>
        <fullName evidence="3">Uncharacterized protein LOC108040094</fullName>
    </submittedName>
</protein>
<evidence type="ECO:0000313" key="1">
    <source>
        <dbReference type="EnsemblMetazoa" id="XP_016972824.1"/>
    </source>
</evidence>
<dbReference type="AlphaFoldDB" id="A0A6P4E8G6"/>
<keyword evidence="2" id="KW-1185">Reference proteome</keyword>
<proteinExistence type="predicted"/>
<evidence type="ECO:0000313" key="3">
    <source>
        <dbReference type="RefSeq" id="XP_016972824.1"/>
    </source>
</evidence>
<sequence>MVKKNYWVPAKIIRPESELAEKNVRHNSFTPTYEQEEPQMGLILSWHYGRQWLDERNSHEKKTQKKIKKAANFIPPDYSSWLEKRRLNKTRQQLMQS</sequence>
<name>A0A6P4E8G6_DRORH</name>
<dbReference type="Proteomes" id="UP001652680">
    <property type="component" value="Unassembled WGS sequence"/>
</dbReference>
<dbReference type="OrthoDB" id="7841982at2759"/>
<dbReference type="GeneID" id="108040094"/>
<organism evidence="3">
    <name type="scientific">Drosophila rhopaloa</name>
    <name type="common">Fruit fly</name>
    <dbReference type="NCBI Taxonomy" id="1041015"/>
    <lineage>
        <taxon>Eukaryota</taxon>
        <taxon>Metazoa</taxon>
        <taxon>Ecdysozoa</taxon>
        <taxon>Arthropoda</taxon>
        <taxon>Hexapoda</taxon>
        <taxon>Insecta</taxon>
        <taxon>Pterygota</taxon>
        <taxon>Neoptera</taxon>
        <taxon>Endopterygota</taxon>
        <taxon>Diptera</taxon>
        <taxon>Brachycera</taxon>
        <taxon>Muscomorpha</taxon>
        <taxon>Ephydroidea</taxon>
        <taxon>Drosophilidae</taxon>
        <taxon>Drosophila</taxon>
        <taxon>Sophophora</taxon>
    </lineage>
</organism>